<dbReference type="RefSeq" id="XP_014154500.1">
    <property type="nucleotide sequence ID" value="XM_014299025.1"/>
</dbReference>
<dbReference type="GeneID" id="25907556"/>
<gene>
    <name evidence="2" type="ORF">SARC_07052</name>
</gene>
<dbReference type="Proteomes" id="UP000054560">
    <property type="component" value="Unassembled WGS sequence"/>
</dbReference>
<feature type="non-terminal residue" evidence="2">
    <location>
        <position position="93"/>
    </location>
</feature>
<evidence type="ECO:0000313" key="2">
    <source>
        <dbReference type="EMBL" id="KNC80598.1"/>
    </source>
</evidence>
<accession>A0A0L0FXD4</accession>
<name>A0A0L0FXD4_9EUKA</name>
<organism evidence="2 3">
    <name type="scientific">Sphaeroforma arctica JP610</name>
    <dbReference type="NCBI Taxonomy" id="667725"/>
    <lineage>
        <taxon>Eukaryota</taxon>
        <taxon>Ichthyosporea</taxon>
        <taxon>Ichthyophonida</taxon>
        <taxon>Sphaeroforma</taxon>
    </lineage>
</organism>
<reference evidence="2 3" key="1">
    <citation type="submission" date="2011-02" db="EMBL/GenBank/DDBJ databases">
        <title>The Genome Sequence of Sphaeroforma arctica JP610.</title>
        <authorList>
            <consortium name="The Broad Institute Genome Sequencing Platform"/>
            <person name="Russ C."/>
            <person name="Cuomo C."/>
            <person name="Young S.K."/>
            <person name="Zeng Q."/>
            <person name="Gargeya S."/>
            <person name="Alvarado L."/>
            <person name="Berlin A."/>
            <person name="Chapman S.B."/>
            <person name="Chen Z."/>
            <person name="Freedman E."/>
            <person name="Gellesch M."/>
            <person name="Goldberg J."/>
            <person name="Griggs A."/>
            <person name="Gujja S."/>
            <person name="Heilman E."/>
            <person name="Heiman D."/>
            <person name="Howarth C."/>
            <person name="Mehta T."/>
            <person name="Neiman D."/>
            <person name="Pearson M."/>
            <person name="Roberts A."/>
            <person name="Saif S."/>
            <person name="Shea T."/>
            <person name="Shenoy N."/>
            <person name="Sisk P."/>
            <person name="Stolte C."/>
            <person name="Sykes S."/>
            <person name="White J."/>
            <person name="Yandava C."/>
            <person name="Burger G."/>
            <person name="Gray M.W."/>
            <person name="Holland P.W.H."/>
            <person name="King N."/>
            <person name="Lang F.B.F."/>
            <person name="Roger A.J."/>
            <person name="Ruiz-Trillo I."/>
            <person name="Haas B."/>
            <person name="Nusbaum C."/>
            <person name="Birren B."/>
        </authorList>
    </citation>
    <scope>NUCLEOTIDE SEQUENCE [LARGE SCALE GENOMIC DNA]</scope>
    <source>
        <strain evidence="2 3">JP610</strain>
    </source>
</reference>
<feature type="compositionally biased region" description="Low complexity" evidence="1">
    <location>
        <begin position="1"/>
        <end position="21"/>
    </location>
</feature>
<proteinExistence type="predicted"/>
<evidence type="ECO:0000313" key="3">
    <source>
        <dbReference type="Proteomes" id="UP000054560"/>
    </source>
</evidence>
<feature type="region of interest" description="Disordered" evidence="1">
    <location>
        <begin position="1"/>
        <end position="31"/>
    </location>
</feature>
<protein>
    <submittedName>
        <fullName evidence="2">Uncharacterized protein</fullName>
    </submittedName>
</protein>
<dbReference type="AlphaFoldDB" id="A0A0L0FXD4"/>
<dbReference type="EMBL" id="KQ242131">
    <property type="protein sequence ID" value="KNC80598.1"/>
    <property type="molecule type" value="Genomic_DNA"/>
</dbReference>
<sequence>MANGTSATSTGSSSSRTSSSTLQERRPLSKVGSMLRNSVEGLFAKVPVLNPNLPLTVYYHDTAKLKEIIKELEGVGSDGDTTELIDRMHQAQC</sequence>
<evidence type="ECO:0000256" key="1">
    <source>
        <dbReference type="SAM" id="MobiDB-lite"/>
    </source>
</evidence>
<keyword evidence="3" id="KW-1185">Reference proteome</keyword>